<name>A0A2T3XJQ4_9BURK</name>
<feature type="non-terminal residue" evidence="1">
    <location>
        <position position="49"/>
    </location>
</feature>
<proteinExistence type="predicted"/>
<dbReference type="EMBL" id="PYUC01000034">
    <property type="protein sequence ID" value="PTB16756.1"/>
    <property type="molecule type" value="Genomic_DNA"/>
</dbReference>
<dbReference type="InterPro" id="IPR025157">
    <property type="entry name" value="Hemagglutinin_rpt"/>
</dbReference>
<dbReference type="GO" id="GO:0003824">
    <property type="term" value="F:catalytic activity"/>
    <property type="evidence" value="ECO:0007669"/>
    <property type="project" value="UniProtKB-ARBA"/>
</dbReference>
<dbReference type="AlphaFoldDB" id="A0A2T3XJQ4"/>
<comment type="caution">
    <text evidence="1">The sequence shown here is derived from an EMBL/GenBank/DDBJ whole genome shotgun (WGS) entry which is preliminary data.</text>
</comment>
<evidence type="ECO:0000313" key="2">
    <source>
        <dbReference type="Proteomes" id="UP000240638"/>
    </source>
</evidence>
<gene>
    <name evidence="1" type="ORF">C9I57_31820</name>
</gene>
<evidence type="ECO:0000313" key="1">
    <source>
        <dbReference type="EMBL" id="PTB16756.1"/>
    </source>
</evidence>
<dbReference type="Proteomes" id="UP000240638">
    <property type="component" value="Unassembled WGS sequence"/>
</dbReference>
<reference evidence="1 2" key="1">
    <citation type="submission" date="2018-03" db="EMBL/GenBank/DDBJ databases">
        <title>Whole genome analyses suggest that Burkholderia sensu lato contains two further novel genera in the rhizoxinica-symbiotica group Mycetohabitans gen. nov., and Trinickia gen. nov.: implications for the evolution of diazotrophy and nodulation in the Burkholderiaceae.</title>
        <authorList>
            <person name="Estrada De Los Santos P."/>
            <person name="Palmer M."/>
            <person name="Chavez-Ramirez B."/>
            <person name="Steenkamp E.T."/>
            <person name="Hirsch A.M."/>
            <person name="Manyaka P."/>
            <person name="Maluk M."/>
            <person name="Lafos M."/>
            <person name="Crook M."/>
            <person name="Gross E."/>
            <person name="Simon M.F."/>
            <person name="Bueno Dos Reis Junior F."/>
            <person name="Poole P.S."/>
            <person name="Venter S.N."/>
            <person name="James E.K."/>
        </authorList>
    </citation>
    <scope>NUCLEOTIDE SEQUENCE [LARGE SCALE GENOMIC DNA]</scope>
    <source>
        <strain evidence="1 2">JPY-366</strain>
    </source>
</reference>
<evidence type="ECO:0008006" key="3">
    <source>
        <dbReference type="Google" id="ProtNLM"/>
    </source>
</evidence>
<dbReference type="Pfam" id="PF13332">
    <property type="entry name" value="Fil_haemagg_2"/>
    <property type="match status" value="1"/>
</dbReference>
<organism evidence="1 2">
    <name type="scientific">Trinickia symbiotica</name>
    <dbReference type="NCBI Taxonomy" id="863227"/>
    <lineage>
        <taxon>Bacteria</taxon>
        <taxon>Pseudomonadati</taxon>
        <taxon>Pseudomonadota</taxon>
        <taxon>Betaproteobacteria</taxon>
        <taxon>Burkholderiales</taxon>
        <taxon>Burkholderiaceae</taxon>
        <taxon>Trinickia</taxon>
    </lineage>
</organism>
<sequence length="49" mass="5150">MIAVTNRDTEITASNTLSLTSGRDTNLRGAEVSGNTVDANVGRDLNIQS</sequence>
<protein>
    <recommendedName>
        <fullName evidence="3">Filamentous hemagglutinin</fullName>
    </recommendedName>
</protein>
<accession>A0A2T3XJQ4</accession>